<feature type="domain" description="NlpC/P60" evidence="5">
    <location>
        <begin position="262"/>
        <end position="394"/>
    </location>
</feature>
<keyword evidence="7" id="KW-1185">Reference proteome</keyword>
<comment type="caution">
    <text evidence="6">The sequence shown here is derived from an EMBL/GenBank/DDBJ whole genome shotgun (WGS) entry which is preliminary data.</text>
</comment>
<dbReference type="AlphaFoldDB" id="A0A5S4HAF1"/>
<comment type="similarity">
    <text evidence="1">Belongs to the peptidase C40 family.</text>
</comment>
<protein>
    <submittedName>
        <fullName evidence="6">NlpC/P60 family protein</fullName>
    </submittedName>
</protein>
<evidence type="ECO:0000256" key="4">
    <source>
        <dbReference type="ARBA" id="ARBA00022807"/>
    </source>
</evidence>
<keyword evidence="4" id="KW-0788">Thiol protease</keyword>
<evidence type="ECO:0000259" key="5">
    <source>
        <dbReference type="PROSITE" id="PS51935"/>
    </source>
</evidence>
<dbReference type="Pfam" id="PF00877">
    <property type="entry name" value="NLPC_P60"/>
    <property type="match status" value="1"/>
</dbReference>
<dbReference type="PANTHER" id="PTHR47359">
    <property type="entry name" value="PEPTIDOGLYCAN DL-ENDOPEPTIDASE CWLO"/>
    <property type="match status" value="1"/>
</dbReference>
<evidence type="ECO:0000313" key="6">
    <source>
        <dbReference type="EMBL" id="TMR42225.1"/>
    </source>
</evidence>
<sequence length="394" mass="40429">MFKSSGRAVPLVIGISAVTTLIADVAVLAVRSASQAPPATVAQSGSTRFLAAGRPASASAGLVAPLKSRLAPHLLVAASRPVPAPVIAKIAGLKGVGGVETVDAARGRLAGKPVTVFGVEPSTFRRYTPKPTAESDALWRNIAAGDIAVSFALGTDGGVSLGSQAELDGTSGKTSLRVGALATVGIGEVDAVVSRSTARALGMAEGNALLISAGKRDLPRLTRSVRRLVSGESKVVPLANGNGASPDAGAQLPDARGQVLTALQIRSAIEAAESKLGMPYVWGGESDAEGGYDCSGILQYAFGLAGVRLPRVADDQAKAGWRIPFDKARPGDLLTWAHDPTAPGYISHIALYLGDGKMLAAPRRGTVVRIQPVYFRNFQGAIRINPRLAARLAG</sequence>
<dbReference type="GO" id="GO:0006508">
    <property type="term" value="P:proteolysis"/>
    <property type="evidence" value="ECO:0007669"/>
    <property type="project" value="UniProtKB-KW"/>
</dbReference>
<evidence type="ECO:0000256" key="1">
    <source>
        <dbReference type="ARBA" id="ARBA00007074"/>
    </source>
</evidence>
<evidence type="ECO:0000256" key="2">
    <source>
        <dbReference type="ARBA" id="ARBA00022670"/>
    </source>
</evidence>
<proteinExistence type="inferred from homology"/>
<dbReference type="PANTHER" id="PTHR47359:SF3">
    <property type="entry name" value="NLP_P60 DOMAIN-CONTAINING PROTEIN-RELATED"/>
    <property type="match status" value="1"/>
</dbReference>
<dbReference type="PROSITE" id="PS51935">
    <property type="entry name" value="NLPC_P60"/>
    <property type="match status" value="1"/>
</dbReference>
<dbReference type="RefSeq" id="WP_138632684.1">
    <property type="nucleotide sequence ID" value="NZ_JASWDG010000034.1"/>
</dbReference>
<dbReference type="Proteomes" id="UP000305238">
    <property type="component" value="Unassembled WGS sequence"/>
</dbReference>
<evidence type="ECO:0000313" key="7">
    <source>
        <dbReference type="Proteomes" id="UP000305238"/>
    </source>
</evidence>
<dbReference type="SUPFAM" id="SSF54001">
    <property type="entry name" value="Cysteine proteinases"/>
    <property type="match status" value="1"/>
</dbReference>
<dbReference type="GO" id="GO:0008234">
    <property type="term" value="F:cysteine-type peptidase activity"/>
    <property type="evidence" value="ECO:0007669"/>
    <property type="project" value="UniProtKB-KW"/>
</dbReference>
<keyword evidence="2" id="KW-0645">Protease</keyword>
<dbReference type="Gene3D" id="3.90.1720.10">
    <property type="entry name" value="endopeptidase domain like (from Nostoc punctiforme)"/>
    <property type="match status" value="1"/>
</dbReference>
<dbReference type="InterPro" id="IPR000064">
    <property type="entry name" value="NLP_P60_dom"/>
</dbReference>
<gene>
    <name evidence="6" type="ORF">ETD96_01355</name>
</gene>
<keyword evidence="3" id="KW-0378">Hydrolase</keyword>
<dbReference type="EMBL" id="VCKZ01000004">
    <property type="protein sequence ID" value="TMR42225.1"/>
    <property type="molecule type" value="Genomic_DNA"/>
</dbReference>
<dbReference type="OrthoDB" id="5244330at2"/>
<dbReference type="InterPro" id="IPR051794">
    <property type="entry name" value="PG_Endopeptidase_C40"/>
</dbReference>
<accession>A0A5S4HAF1</accession>
<dbReference type="InterPro" id="IPR038765">
    <property type="entry name" value="Papain-like_cys_pep_sf"/>
</dbReference>
<reference evidence="6 7" key="1">
    <citation type="submission" date="2019-05" db="EMBL/GenBank/DDBJ databases">
        <title>Draft genome sequence of Actinomadura geliboluensis A8036.</title>
        <authorList>
            <person name="Saricaoglu S."/>
            <person name="Isik K."/>
        </authorList>
    </citation>
    <scope>NUCLEOTIDE SEQUENCE [LARGE SCALE GENOMIC DNA]</scope>
    <source>
        <strain evidence="6 7">A8036</strain>
    </source>
</reference>
<evidence type="ECO:0000256" key="3">
    <source>
        <dbReference type="ARBA" id="ARBA00022801"/>
    </source>
</evidence>
<organism evidence="6 7">
    <name type="scientific">Actinomadura geliboluensis</name>
    <dbReference type="NCBI Taxonomy" id="882440"/>
    <lineage>
        <taxon>Bacteria</taxon>
        <taxon>Bacillati</taxon>
        <taxon>Actinomycetota</taxon>
        <taxon>Actinomycetes</taxon>
        <taxon>Streptosporangiales</taxon>
        <taxon>Thermomonosporaceae</taxon>
        <taxon>Actinomadura</taxon>
    </lineage>
</organism>
<name>A0A5S4HAF1_9ACTN</name>